<dbReference type="Proteomes" id="UP000193963">
    <property type="component" value="Unassembled WGS sequence"/>
</dbReference>
<dbReference type="RefSeq" id="WP_085886156.1">
    <property type="nucleotide sequence ID" value="NZ_FWFN01000001.1"/>
</dbReference>
<protein>
    <submittedName>
        <fullName evidence="3">2-dehydro-3-deoxy-D-gluconate 5-dehydrogenase</fullName>
        <ecNumber evidence="3">1.1.1.127</ecNumber>
    </submittedName>
</protein>
<comment type="similarity">
    <text evidence="1">Belongs to the short-chain dehydrogenases/reductases (SDR) family.</text>
</comment>
<dbReference type="GO" id="GO:0016020">
    <property type="term" value="C:membrane"/>
    <property type="evidence" value="ECO:0007669"/>
    <property type="project" value="TreeGrafter"/>
</dbReference>
<dbReference type="PRINTS" id="PR00081">
    <property type="entry name" value="GDHRDH"/>
</dbReference>
<evidence type="ECO:0000313" key="4">
    <source>
        <dbReference type="Proteomes" id="UP000193963"/>
    </source>
</evidence>
<proteinExistence type="inferred from homology"/>
<sequence length="275" mass="28481">MPDLPYRRIAIAGGSRGIGAALALALAGPGRELWLCARDGPPLEETARACRDKGAQVRCHSCDLSQPGAAAAWLDEMGEGRAPDLLIVAVGIFGGRPDGAVVTPEAVMRQVIAVNLTGALALAEAGALRMRCAGRGQIVLLGSLAARDPLPDAPAYSASKAGLACYARALRADLAGSGVGVLLVEPGHVETRQTAQHQGALPLLMSPPAAAERILRALDRGRSSMAFPRRAVLALWLLDLLPAAWRAAVLARHRFSVHNLAPPAPPVARGPGGED</sequence>
<dbReference type="GO" id="GO:0047001">
    <property type="term" value="F:2-dehydro-3-deoxy-D-gluconate 5-dehydrogenase activity"/>
    <property type="evidence" value="ECO:0007669"/>
    <property type="project" value="UniProtKB-EC"/>
</dbReference>
<name>A0A1X6Y7I2_9RHOB</name>
<evidence type="ECO:0000313" key="3">
    <source>
        <dbReference type="EMBL" id="SLN12700.1"/>
    </source>
</evidence>
<dbReference type="EC" id="1.1.1.127" evidence="3"/>
<reference evidence="4" key="1">
    <citation type="submission" date="2017-03" db="EMBL/GenBank/DDBJ databases">
        <authorList>
            <person name="Rodrigo-Torres L."/>
            <person name="Arahal R.D."/>
            <person name="Lucena T."/>
        </authorList>
    </citation>
    <scope>NUCLEOTIDE SEQUENCE [LARGE SCALE GENOMIC DNA]</scope>
    <source>
        <strain evidence="4">CECT 7751</strain>
    </source>
</reference>
<accession>A0A1X6Y7I2</accession>
<keyword evidence="2 3" id="KW-0560">Oxidoreductase</keyword>
<dbReference type="PANTHER" id="PTHR44196">
    <property type="entry name" value="DEHYDROGENASE/REDUCTASE SDR FAMILY MEMBER 7B"/>
    <property type="match status" value="1"/>
</dbReference>
<evidence type="ECO:0000256" key="1">
    <source>
        <dbReference type="ARBA" id="ARBA00006484"/>
    </source>
</evidence>
<dbReference type="EMBL" id="FWFN01000001">
    <property type="protein sequence ID" value="SLN12700.1"/>
    <property type="molecule type" value="Genomic_DNA"/>
</dbReference>
<evidence type="ECO:0000256" key="2">
    <source>
        <dbReference type="ARBA" id="ARBA00023002"/>
    </source>
</evidence>
<dbReference type="OrthoDB" id="335726at2"/>
<dbReference type="PANTHER" id="PTHR44196:SF1">
    <property type="entry name" value="DEHYDROGENASE_REDUCTASE SDR FAMILY MEMBER 7B"/>
    <property type="match status" value="1"/>
</dbReference>
<keyword evidence="4" id="KW-1185">Reference proteome</keyword>
<dbReference type="InterPro" id="IPR002347">
    <property type="entry name" value="SDR_fam"/>
</dbReference>
<organism evidence="3 4">
    <name type="scientific">Pseudooceanicola marinus</name>
    <dbReference type="NCBI Taxonomy" id="396013"/>
    <lineage>
        <taxon>Bacteria</taxon>
        <taxon>Pseudomonadati</taxon>
        <taxon>Pseudomonadota</taxon>
        <taxon>Alphaproteobacteria</taxon>
        <taxon>Rhodobacterales</taxon>
        <taxon>Paracoccaceae</taxon>
        <taxon>Pseudooceanicola</taxon>
    </lineage>
</organism>
<dbReference type="InterPro" id="IPR036291">
    <property type="entry name" value="NAD(P)-bd_dom_sf"/>
</dbReference>
<dbReference type="Gene3D" id="3.40.50.720">
    <property type="entry name" value="NAD(P)-binding Rossmann-like Domain"/>
    <property type="match status" value="1"/>
</dbReference>
<dbReference type="PROSITE" id="PS00061">
    <property type="entry name" value="ADH_SHORT"/>
    <property type="match status" value="1"/>
</dbReference>
<gene>
    <name evidence="3" type="primary">kduD</name>
    <name evidence="3" type="ORF">PSM7751_00231</name>
</gene>
<dbReference type="SUPFAM" id="SSF51735">
    <property type="entry name" value="NAD(P)-binding Rossmann-fold domains"/>
    <property type="match status" value="1"/>
</dbReference>
<dbReference type="AlphaFoldDB" id="A0A1X6Y7I2"/>
<dbReference type="Pfam" id="PF00106">
    <property type="entry name" value="adh_short"/>
    <property type="match status" value="1"/>
</dbReference>
<dbReference type="InterPro" id="IPR020904">
    <property type="entry name" value="Sc_DH/Rdtase_CS"/>
</dbReference>